<protein>
    <recommendedName>
        <fullName evidence="13">Protein FRG1</fullName>
    </recommendedName>
    <alternativeName>
        <fullName evidence="14">FSHD region gene 1 protein</fullName>
    </alternativeName>
</protein>
<evidence type="ECO:0000256" key="9">
    <source>
        <dbReference type="ARBA" id="ARBA00022884"/>
    </source>
</evidence>
<evidence type="ECO:0000256" key="12">
    <source>
        <dbReference type="ARBA" id="ARBA00059473"/>
    </source>
</evidence>
<evidence type="ECO:0000256" key="4">
    <source>
        <dbReference type="ARBA" id="ARBA00010878"/>
    </source>
</evidence>
<gene>
    <name evidence="16" type="ORF">J0S82_007092</name>
</gene>
<dbReference type="OrthoDB" id="5539371at2759"/>
<feature type="non-terminal residue" evidence="16">
    <location>
        <position position="427"/>
    </location>
</feature>
<proteinExistence type="inferred from homology"/>
<dbReference type="GO" id="GO:0030018">
    <property type="term" value="C:Z disc"/>
    <property type="evidence" value="ECO:0007669"/>
    <property type="project" value="UniProtKB-SubCell"/>
</dbReference>
<feature type="region of interest" description="Disordered" evidence="15">
    <location>
        <begin position="1"/>
        <end position="31"/>
    </location>
</feature>
<keyword evidence="6" id="KW-0690">Ribosome biogenesis</keyword>
<dbReference type="AlphaFoldDB" id="A0A8J6DLB0"/>
<keyword evidence="8" id="KW-0698">rRNA processing</keyword>
<keyword evidence="5" id="KW-0963">Cytoplasm</keyword>
<dbReference type="GO" id="GO:0071013">
    <property type="term" value="C:catalytic step 2 spliceosome"/>
    <property type="evidence" value="ECO:0007669"/>
    <property type="project" value="TreeGrafter"/>
</dbReference>
<dbReference type="GO" id="GO:0003723">
    <property type="term" value="F:RNA binding"/>
    <property type="evidence" value="ECO:0007669"/>
    <property type="project" value="UniProtKB-KW"/>
</dbReference>
<feature type="compositionally biased region" description="Basic residues" evidence="15">
    <location>
        <begin position="198"/>
        <end position="213"/>
    </location>
</feature>
<evidence type="ECO:0000256" key="6">
    <source>
        <dbReference type="ARBA" id="ARBA00022517"/>
    </source>
</evidence>
<name>A0A8J6DLB0_GALPY</name>
<evidence type="ECO:0000256" key="13">
    <source>
        <dbReference type="ARBA" id="ARBA00071071"/>
    </source>
</evidence>
<dbReference type="FunFam" id="2.80.10.50:FF:000031">
    <property type="entry name" value="FRG1 isoform 1"/>
    <property type="match status" value="1"/>
</dbReference>
<dbReference type="GO" id="GO:0051015">
    <property type="term" value="F:actin filament binding"/>
    <property type="evidence" value="ECO:0007669"/>
    <property type="project" value="TreeGrafter"/>
</dbReference>
<keyword evidence="10" id="KW-0009">Actin-binding</keyword>
<keyword evidence="7" id="KW-0517">Myogenesis</keyword>
<dbReference type="Proteomes" id="UP000700334">
    <property type="component" value="Unassembled WGS sequence"/>
</dbReference>
<evidence type="ECO:0000256" key="10">
    <source>
        <dbReference type="ARBA" id="ARBA00023203"/>
    </source>
</evidence>
<evidence type="ECO:0000256" key="3">
    <source>
        <dbReference type="ARBA" id="ARBA00004604"/>
    </source>
</evidence>
<evidence type="ECO:0000256" key="2">
    <source>
        <dbReference type="ARBA" id="ARBA00004408"/>
    </source>
</evidence>
<dbReference type="GO" id="GO:0015030">
    <property type="term" value="C:Cajal body"/>
    <property type="evidence" value="ECO:0007669"/>
    <property type="project" value="UniProtKB-SubCell"/>
</dbReference>
<dbReference type="GO" id="GO:0007517">
    <property type="term" value="P:muscle organ development"/>
    <property type="evidence" value="ECO:0007669"/>
    <property type="project" value="UniProtKB-KW"/>
</dbReference>
<dbReference type="PANTHER" id="PTHR12928">
    <property type="entry name" value="FRG1 PROTEIN"/>
    <property type="match status" value="1"/>
</dbReference>
<dbReference type="GO" id="GO:0006364">
    <property type="term" value="P:rRNA processing"/>
    <property type="evidence" value="ECO:0007669"/>
    <property type="project" value="UniProtKB-KW"/>
</dbReference>
<keyword evidence="17" id="KW-1185">Reference proteome</keyword>
<organism evidence="16 17">
    <name type="scientific">Galemys pyrenaicus</name>
    <name type="common">Iberian desman</name>
    <name type="synonym">Pyrenean desman</name>
    <dbReference type="NCBI Taxonomy" id="202257"/>
    <lineage>
        <taxon>Eukaryota</taxon>
        <taxon>Metazoa</taxon>
        <taxon>Chordata</taxon>
        <taxon>Craniata</taxon>
        <taxon>Vertebrata</taxon>
        <taxon>Euteleostomi</taxon>
        <taxon>Mammalia</taxon>
        <taxon>Eutheria</taxon>
        <taxon>Laurasiatheria</taxon>
        <taxon>Eulipotyphla</taxon>
        <taxon>Talpidae</taxon>
        <taxon>Galemys</taxon>
    </lineage>
</organism>
<evidence type="ECO:0000256" key="5">
    <source>
        <dbReference type="ARBA" id="ARBA00022490"/>
    </source>
</evidence>
<dbReference type="GO" id="GO:0005730">
    <property type="term" value="C:nucleolus"/>
    <property type="evidence" value="ECO:0007669"/>
    <property type="project" value="UniProtKB-SubCell"/>
</dbReference>
<evidence type="ECO:0000256" key="1">
    <source>
        <dbReference type="ARBA" id="ARBA00004216"/>
    </source>
</evidence>
<dbReference type="SUPFAM" id="SSF50405">
    <property type="entry name" value="Actin-crosslinking proteins"/>
    <property type="match status" value="1"/>
</dbReference>
<dbReference type="Pfam" id="PF06229">
    <property type="entry name" value="FRG1"/>
    <property type="match status" value="1"/>
</dbReference>
<dbReference type="CDD" id="cd23338">
    <property type="entry name" value="beta-trefoil_FSCN_FRG1"/>
    <property type="match status" value="1"/>
</dbReference>
<dbReference type="GO" id="GO:0055120">
    <property type="term" value="C:striated muscle dense body"/>
    <property type="evidence" value="ECO:0007669"/>
    <property type="project" value="TreeGrafter"/>
</dbReference>
<evidence type="ECO:0000256" key="11">
    <source>
        <dbReference type="ARBA" id="ARBA00023242"/>
    </source>
</evidence>
<comment type="similarity">
    <text evidence="4">Belongs to the FRG1 family.</text>
</comment>
<reference evidence="16" key="1">
    <citation type="journal article" date="2021" name="Evol. Appl.">
        <title>The genome of the Pyrenean desman and the effects of bottlenecks and inbreeding on the genomic landscape of an endangered species.</title>
        <authorList>
            <person name="Escoda L."/>
            <person name="Castresana J."/>
        </authorList>
    </citation>
    <scope>NUCLEOTIDE SEQUENCE</scope>
    <source>
        <strain evidence="16">IBE-C5619</strain>
    </source>
</reference>
<evidence type="ECO:0000256" key="15">
    <source>
        <dbReference type="SAM" id="MobiDB-lite"/>
    </source>
</evidence>
<evidence type="ECO:0000313" key="16">
    <source>
        <dbReference type="EMBL" id="KAG8512559.1"/>
    </source>
</evidence>
<keyword evidence="11" id="KW-0539">Nucleus</keyword>
<keyword evidence="9" id="KW-0694">RNA-binding</keyword>
<feature type="region of interest" description="Disordered" evidence="15">
    <location>
        <begin position="198"/>
        <end position="217"/>
    </location>
</feature>
<evidence type="ECO:0000256" key="14">
    <source>
        <dbReference type="ARBA" id="ARBA00080043"/>
    </source>
</evidence>
<comment type="subcellular location">
    <subcellularLocation>
        <location evidence="1">Cytoplasm</location>
        <location evidence="1">Myofibril</location>
        <location evidence="1">Sarcomere</location>
        <location evidence="1">Z line</location>
    </subcellularLocation>
    <subcellularLocation>
        <location evidence="2">Nucleus</location>
        <location evidence="2">Cajal body</location>
    </subcellularLocation>
    <subcellularLocation>
        <location evidence="3">Nucleus</location>
        <location evidence="3">Nucleolus</location>
    </subcellularLocation>
</comment>
<feature type="non-terminal residue" evidence="16">
    <location>
        <position position="1"/>
    </location>
</feature>
<dbReference type="Gene3D" id="2.80.10.50">
    <property type="match status" value="1"/>
</dbReference>
<dbReference type="EMBL" id="JAGFMF010011796">
    <property type="protein sequence ID" value="KAG8512559.1"/>
    <property type="molecule type" value="Genomic_DNA"/>
</dbReference>
<comment type="caution">
    <text evidence="16">The sequence shown here is derived from an EMBL/GenBank/DDBJ whole genome shotgun (WGS) entry which is preliminary data.</text>
</comment>
<dbReference type="InterPro" id="IPR010414">
    <property type="entry name" value="FRG1"/>
</dbReference>
<evidence type="ECO:0000256" key="7">
    <source>
        <dbReference type="ARBA" id="ARBA00022541"/>
    </source>
</evidence>
<sequence length="427" mass="47632">GGHAQVGAPELDTGLNGRRQEAARTNQQDQQYCPMRARANEQHHSSQEVSLALASSWTLVTSCAAMCLQRCQKFMICHPSLQRAPYPSDPIILSTNANCSNRKTQGRFSMIRAALDQSTAEECTLVNQFVSSQDRAGRQSPSRGDTNHGCYNRGVHQRAALKPSHFVLSRLPLYILSVTGTMAEYSYVKSTKLVLKGTKAKSKKKKSKDKKRKREEDEETQLDIVGTWWTVKNFGEISGTIAIEMDKGTYIHALDNGLFTLGAPHKEVDEGPSPPEQFTAVKLSDSRIALKSGYGKYLGINSDGLVIGRSDAIGPREQWEPVFQDGKMALLASNSCFIRCNEAGDIEAKNKTAGEEEMIKIRSCAERETKKKDDLPEEDKGNVKQCEINYVKKFQSFQDHKLKISKEDNKILKKARKDGFLHETLLD</sequence>
<evidence type="ECO:0000313" key="17">
    <source>
        <dbReference type="Proteomes" id="UP000700334"/>
    </source>
</evidence>
<accession>A0A8J6DLB0</accession>
<dbReference type="InterPro" id="IPR008999">
    <property type="entry name" value="Actin-crosslinking"/>
</dbReference>
<evidence type="ECO:0000256" key="8">
    <source>
        <dbReference type="ARBA" id="ARBA00022552"/>
    </source>
</evidence>
<comment type="function">
    <text evidence="12">Binds to mRNA in a sequence-independent manner. May play a role in regulation of pre-mRNA splicing or in the assembly of rRNA into ribosomal subunits. May be involved in mRNA transport. May be involved in epigenetic regulation of muscle differentiation through regulation of activity of the histone-lysine N-methyltransferase KMT5B.</text>
</comment>
<dbReference type="PANTHER" id="PTHR12928:SF3">
    <property type="entry name" value="PROTEIN FRG1"/>
    <property type="match status" value="1"/>
</dbReference>